<comment type="caution">
    <text evidence="2">The sequence shown here is derived from an EMBL/GenBank/DDBJ whole genome shotgun (WGS) entry which is preliminary data.</text>
</comment>
<dbReference type="EMBL" id="JBHUDL010000010">
    <property type="protein sequence ID" value="MFD1635012.1"/>
    <property type="molecule type" value="Genomic_DNA"/>
</dbReference>
<dbReference type="Pfam" id="PF20127">
    <property type="entry name" value="DUF6517"/>
    <property type="match status" value="1"/>
</dbReference>
<gene>
    <name evidence="2" type="ORF">ACFSBJ_14870</name>
</gene>
<dbReference type="Proteomes" id="UP001597075">
    <property type="component" value="Unassembled WGS sequence"/>
</dbReference>
<organism evidence="2 3">
    <name type="scientific">Haloplanus ruber</name>
    <dbReference type="NCBI Taxonomy" id="869892"/>
    <lineage>
        <taxon>Archaea</taxon>
        <taxon>Methanobacteriati</taxon>
        <taxon>Methanobacteriota</taxon>
        <taxon>Stenosarchaea group</taxon>
        <taxon>Halobacteria</taxon>
        <taxon>Halobacteriales</taxon>
        <taxon>Haloferacaceae</taxon>
        <taxon>Haloplanus</taxon>
    </lineage>
</organism>
<feature type="region of interest" description="Disordered" evidence="1">
    <location>
        <begin position="1"/>
        <end position="23"/>
    </location>
</feature>
<accession>A0ABD6D0X8</accession>
<proteinExistence type="predicted"/>
<name>A0ABD6D0X8_9EURY</name>
<evidence type="ECO:0000256" key="1">
    <source>
        <dbReference type="SAM" id="MobiDB-lite"/>
    </source>
</evidence>
<evidence type="ECO:0000313" key="2">
    <source>
        <dbReference type="EMBL" id="MFD1635012.1"/>
    </source>
</evidence>
<evidence type="ECO:0000313" key="3">
    <source>
        <dbReference type="Proteomes" id="UP001597075"/>
    </source>
</evidence>
<protein>
    <submittedName>
        <fullName evidence="2">Uncharacterized protein</fullName>
    </submittedName>
</protein>
<reference evidence="2 3" key="1">
    <citation type="journal article" date="2019" name="Int. J. Syst. Evol. Microbiol.">
        <title>The Global Catalogue of Microorganisms (GCM) 10K type strain sequencing project: providing services to taxonomists for standard genome sequencing and annotation.</title>
        <authorList>
            <consortium name="The Broad Institute Genomics Platform"/>
            <consortium name="The Broad Institute Genome Sequencing Center for Infectious Disease"/>
            <person name="Wu L."/>
            <person name="Ma J."/>
        </authorList>
    </citation>
    <scope>NUCLEOTIDE SEQUENCE [LARGE SCALE GENOMIC DNA]</scope>
    <source>
        <strain evidence="2 3">CGMCC 1.10594</strain>
    </source>
</reference>
<keyword evidence="3" id="KW-1185">Reference proteome</keyword>
<sequence length="196" mass="21609">MVAPPAVPGERLSDWRQVSDTSETPFDAGGLTVTARILVYEDDRLREAVREQVGLDRSWRFFLAARLELAPSPPVTGALRGLVASRASRGFATRLADRGFDDVEQAERRSLRVGDADARLFRYDTRCRIDGVTLDVDGWLAVWVPDRAFRLAGGAYPTAVADTDRSVTDGVVDALESRLDPQAFRAELFELIRGTG</sequence>
<dbReference type="AlphaFoldDB" id="A0ABD6D0X8"/>
<dbReference type="InterPro" id="IPR045396">
    <property type="entry name" value="DUF6517"/>
</dbReference>
<dbReference type="RefSeq" id="WP_256405239.1">
    <property type="nucleotide sequence ID" value="NZ_CP187151.1"/>
</dbReference>